<dbReference type="PIRSF" id="PIRSF001111">
    <property type="entry name" value="Isochorismatase"/>
    <property type="match status" value="1"/>
</dbReference>
<dbReference type="PANTHER" id="PTHR43540">
    <property type="entry name" value="PEROXYUREIDOACRYLATE/UREIDOACRYLATE AMIDOHYDROLASE-RELATED"/>
    <property type="match status" value="1"/>
</dbReference>
<keyword evidence="1" id="KW-0378">Hydrolase</keyword>
<feature type="domain" description="Isochorismatase-like" evidence="2">
    <location>
        <begin position="33"/>
        <end position="206"/>
    </location>
</feature>
<dbReference type="PANTHER" id="PTHR43540:SF3">
    <property type="entry name" value="ENTEROBACTIN SYNTHASE COMPONENT B"/>
    <property type="match status" value="1"/>
</dbReference>
<protein>
    <submittedName>
        <fullName evidence="3">Phenazine biosynthesis protein PhzD</fullName>
    </submittedName>
</protein>
<evidence type="ECO:0000259" key="2">
    <source>
        <dbReference type="Pfam" id="PF00857"/>
    </source>
</evidence>
<evidence type="ECO:0000313" key="3">
    <source>
        <dbReference type="EMBL" id="GAA3726289.1"/>
    </source>
</evidence>
<dbReference type="PRINTS" id="PR01398">
    <property type="entry name" value="ISCHRISMTASE"/>
</dbReference>
<dbReference type="Pfam" id="PF00857">
    <property type="entry name" value="Isochorismatase"/>
    <property type="match status" value="1"/>
</dbReference>
<proteinExistence type="predicted"/>
<evidence type="ECO:0000256" key="1">
    <source>
        <dbReference type="ARBA" id="ARBA00022801"/>
    </source>
</evidence>
<dbReference type="Gene3D" id="3.40.50.850">
    <property type="entry name" value="Isochorismatase-like"/>
    <property type="match status" value="1"/>
</dbReference>
<dbReference type="InterPro" id="IPR000868">
    <property type="entry name" value="Isochorismatase-like_dom"/>
</dbReference>
<accession>A0ABP7F1P7</accession>
<dbReference type="InterPro" id="IPR050272">
    <property type="entry name" value="Isochorismatase-like_hydrls"/>
</dbReference>
<name>A0ABP7F1P7_9ACTN</name>
<dbReference type="RefSeq" id="WP_344966570.1">
    <property type="nucleotide sequence ID" value="NZ_BAABDD010000001.1"/>
</dbReference>
<comment type="caution">
    <text evidence="3">The sequence shown here is derived from an EMBL/GenBank/DDBJ whole genome shotgun (WGS) entry which is preliminary data.</text>
</comment>
<gene>
    <name evidence="3" type="primary">phzD</name>
    <name evidence="3" type="ORF">GCM10022402_03750</name>
</gene>
<reference evidence="4" key="1">
    <citation type="journal article" date="2019" name="Int. J. Syst. Evol. Microbiol.">
        <title>The Global Catalogue of Microorganisms (GCM) 10K type strain sequencing project: providing services to taxonomists for standard genome sequencing and annotation.</title>
        <authorList>
            <consortium name="The Broad Institute Genomics Platform"/>
            <consortium name="The Broad Institute Genome Sequencing Center for Infectious Disease"/>
            <person name="Wu L."/>
            <person name="Ma J."/>
        </authorList>
    </citation>
    <scope>NUCLEOTIDE SEQUENCE [LARGE SCALE GENOMIC DNA]</scope>
    <source>
        <strain evidence="4">JCM 17137</strain>
    </source>
</reference>
<dbReference type="InterPro" id="IPR016291">
    <property type="entry name" value="Isochorismatase"/>
</dbReference>
<evidence type="ECO:0000313" key="4">
    <source>
        <dbReference type="Proteomes" id="UP001500908"/>
    </source>
</evidence>
<sequence length="219" mass="24120">MTGIPEIVPHPMPTAEGLPGNIATWKADPRRAVLLIHDMQRYFLRPFPVARSPLTELTHNSVRLRDRCAQLGIPVAYTAQPGAMSSAERGLLKDFWGPGMTASTHDRQIIEPLAPAAEDWNLTKWRYSAFFRTGLLERMREAGRDQLLVCGVYAHVGILATALDAYTNDIQPFLAADAIADFTPEYHRMAIEYTAQRCAVVATTDELLAQVCAAKGSAA</sequence>
<dbReference type="InterPro" id="IPR036380">
    <property type="entry name" value="Isochorismatase-like_sf"/>
</dbReference>
<keyword evidence="4" id="KW-1185">Reference proteome</keyword>
<organism evidence="3 4">
    <name type="scientific">Salinactinospora qingdaonensis</name>
    <dbReference type="NCBI Taxonomy" id="702744"/>
    <lineage>
        <taxon>Bacteria</taxon>
        <taxon>Bacillati</taxon>
        <taxon>Actinomycetota</taxon>
        <taxon>Actinomycetes</taxon>
        <taxon>Streptosporangiales</taxon>
        <taxon>Nocardiopsidaceae</taxon>
        <taxon>Salinactinospora</taxon>
    </lineage>
</organism>
<dbReference type="Proteomes" id="UP001500908">
    <property type="component" value="Unassembled WGS sequence"/>
</dbReference>
<dbReference type="SUPFAM" id="SSF52499">
    <property type="entry name" value="Isochorismatase-like hydrolases"/>
    <property type="match status" value="1"/>
</dbReference>
<dbReference type="EMBL" id="BAABDD010000001">
    <property type="protein sequence ID" value="GAA3726289.1"/>
    <property type="molecule type" value="Genomic_DNA"/>
</dbReference>